<feature type="region of interest" description="Disordered" evidence="1">
    <location>
        <begin position="87"/>
        <end position="132"/>
    </location>
</feature>
<evidence type="ECO:0000256" key="1">
    <source>
        <dbReference type="SAM" id="MobiDB-lite"/>
    </source>
</evidence>
<feature type="chain" id="PRO_5031570361" description="Limiting CO2-inducible protein B/C beta carbonyic anhydrase domain-containing protein" evidence="2">
    <location>
        <begin position="20"/>
        <end position="382"/>
    </location>
</feature>
<dbReference type="AlphaFoldDB" id="A0A7S4K5B1"/>
<name>A0A7S4K5B1_9STRA</name>
<keyword evidence="2" id="KW-0732">Signal</keyword>
<reference evidence="4" key="1">
    <citation type="submission" date="2021-01" db="EMBL/GenBank/DDBJ databases">
        <authorList>
            <person name="Corre E."/>
            <person name="Pelletier E."/>
            <person name="Niang G."/>
            <person name="Scheremetjew M."/>
            <person name="Finn R."/>
            <person name="Kale V."/>
            <person name="Holt S."/>
            <person name="Cochrane G."/>
            <person name="Meng A."/>
            <person name="Brown T."/>
            <person name="Cohen L."/>
        </authorList>
    </citation>
    <scope>NUCLEOTIDE SEQUENCE</scope>
    <source>
        <strain evidence="4">Isolate 1302-5</strain>
    </source>
</reference>
<dbReference type="InterPro" id="IPR040703">
    <property type="entry name" value="LCIB/C_CA"/>
</dbReference>
<evidence type="ECO:0000259" key="3">
    <source>
        <dbReference type="Pfam" id="PF18599"/>
    </source>
</evidence>
<dbReference type="PANTHER" id="PTHR38016">
    <property type="entry name" value="UNNAMED PRODUCT"/>
    <property type="match status" value="1"/>
</dbReference>
<sequence length="382" mass="40668">MRLSNVALFFGLFVPSTDGFFACPDGGRRTARPSLVRLPASAGLDSMTVPQLKELVRTSNPERGVLTKLKKKADLIRYLEGREDVVGPVEDDAPSPVSASSEDESSVEIAPAAAAADSADSSPTAVDFRRDDNKPFDRIDEIFPGALTNADLVRMIADTLTEGAGYDLRKTLLATSLSCDEASRPLEEDFAAVFGGANFNMGGLAGFPFGGRTGFESMAAHIPDGGSCLVAYGPLVGVDSSGEVGTVERRGRAGGGACCESAQKALEYALSVFRGEAQEAPAPSSMVDAQQYYVGSMLLPYAERLEHSDERMVELPYTLYDAQTELMEEIVAQSGKAVAGDGTTAVLGGIQINTPPGYSDYYLPLSFQLYNSDGDYVEDLWE</sequence>
<dbReference type="Pfam" id="PF18599">
    <property type="entry name" value="LCIB_C_CA"/>
    <property type="match status" value="1"/>
</dbReference>
<dbReference type="EMBL" id="HBKQ01057620">
    <property type="protein sequence ID" value="CAE2284139.1"/>
    <property type="molecule type" value="Transcribed_RNA"/>
</dbReference>
<feature type="compositionally biased region" description="Low complexity" evidence="1">
    <location>
        <begin position="107"/>
        <end position="123"/>
    </location>
</feature>
<accession>A0A7S4K5B1</accession>
<protein>
    <recommendedName>
        <fullName evidence="3">Limiting CO2-inducible protein B/C beta carbonyic anhydrase domain-containing protein</fullName>
    </recommendedName>
</protein>
<proteinExistence type="predicted"/>
<evidence type="ECO:0000256" key="2">
    <source>
        <dbReference type="SAM" id="SignalP"/>
    </source>
</evidence>
<evidence type="ECO:0000313" key="4">
    <source>
        <dbReference type="EMBL" id="CAE2284139.1"/>
    </source>
</evidence>
<feature type="domain" description="Limiting CO2-inducible protein B/C beta carbonyic anhydrase" evidence="3">
    <location>
        <begin position="146"/>
        <end position="370"/>
    </location>
</feature>
<organism evidence="4">
    <name type="scientific">Odontella aurita</name>
    <dbReference type="NCBI Taxonomy" id="265563"/>
    <lineage>
        <taxon>Eukaryota</taxon>
        <taxon>Sar</taxon>
        <taxon>Stramenopiles</taxon>
        <taxon>Ochrophyta</taxon>
        <taxon>Bacillariophyta</taxon>
        <taxon>Mediophyceae</taxon>
        <taxon>Biddulphiophycidae</taxon>
        <taxon>Eupodiscales</taxon>
        <taxon>Odontellaceae</taxon>
        <taxon>Odontella</taxon>
    </lineage>
</organism>
<feature type="signal peptide" evidence="2">
    <location>
        <begin position="1"/>
        <end position="19"/>
    </location>
</feature>
<gene>
    <name evidence="4" type="ORF">OAUR00152_LOCUS39359</name>
</gene>
<dbReference type="PANTHER" id="PTHR38016:SF1">
    <property type="entry name" value="LIMITING CO2-INDUCIBLE PROTEIN B_C BETA CARBONYIC ANHYDRASE DOMAIN-CONTAINING PROTEIN"/>
    <property type="match status" value="1"/>
</dbReference>